<sequence length="179" mass="18537">MADGGGRGGSSGGDGLFGDELRRAALLDNIDLGRELRLSVRRYGWLEDGRRWEEDRDGEVWGDGKGVELVGGAGGGARDLGADMVATSDSGGGVSSGGSGNGWRRLEMGKKRGATGGEGGGEVGFGRLVAVEERAWAELWSEGSSSGRRGSSAAVLGGVESCCRTAMEAEGIERGEWRR</sequence>
<evidence type="ECO:0000313" key="3">
    <source>
        <dbReference type="Proteomes" id="UP000243459"/>
    </source>
</evidence>
<feature type="compositionally biased region" description="Gly residues" evidence="1">
    <location>
        <begin position="90"/>
        <end position="101"/>
    </location>
</feature>
<dbReference type="EMBL" id="CM007386">
    <property type="protein sequence ID" value="ONK67198.1"/>
    <property type="molecule type" value="Genomic_DNA"/>
</dbReference>
<accession>A0A5P1EMG6</accession>
<name>A0A5P1EMG6_ASPOF</name>
<reference evidence="3" key="1">
    <citation type="journal article" date="2017" name="Nat. Commun.">
        <title>The asparagus genome sheds light on the origin and evolution of a young Y chromosome.</title>
        <authorList>
            <person name="Harkess A."/>
            <person name="Zhou J."/>
            <person name="Xu C."/>
            <person name="Bowers J.E."/>
            <person name="Van der Hulst R."/>
            <person name="Ayyampalayam S."/>
            <person name="Mercati F."/>
            <person name="Riccardi P."/>
            <person name="McKain M.R."/>
            <person name="Kakrana A."/>
            <person name="Tang H."/>
            <person name="Ray J."/>
            <person name="Groenendijk J."/>
            <person name="Arikit S."/>
            <person name="Mathioni S.M."/>
            <person name="Nakano M."/>
            <person name="Shan H."/>
            <person name="Telgmann-Rauber A."/>
            <person name="Kanno A."/>
            <person name="Yue Z."/>
            <person name="Chen H."/>
            <person name="Li W."/>
            <person name="Chen Y."/>
            <person name="Xu X."/>
            <person name="Zhang Y."/>
            <person name="Luo S."/>
            <person name="Chen H."/>
            <person name="Gao J."/>
            <person name="Mao Z."/>
            <person name="Pires J.C."/>
            <person name="Luo M."/>
            <person name="Kudrna D."/>
            <person name="Wing R.A."/>
            <person name="Meyers B.C."/>
            <person name="Yi K."/>
            <person name="Kong H."/>
            <person name="Lavrijsen P."/>
            <person name="Sunseri F."/>
            <person name="Falavigna A."/>
            <person name="Ye Y."/>
            <person name="Leebens-Mack J.H."/>
            <person name="Chen G."/>
        </authorList>
    </citation>
    <scope>NUCLEOTIDE SEQUENCE [LARGE SCALE GENOMIC DNA]</scope>
    <source>
        <strain evidence="3">cv. DH0086</strain>
    </source>
</reference>
<protein>
    <submittedName>
        <fullName evidence="2">Uncharacterized protein</fullName>
    </submittedName>
</protein>
<organism evidence="2 3">
    <name type="scientific">Asparagus officinalis</name>
    <name type="common">Garden asparagus</name>
    <dbReference type="NCBI Taxonomy" id="4686"/>
    <lineage>
        <taxon>Eukaryota</taxon>
        <taxon>Viridiplantae</taxon>
        <taxon>Streptophyta</taxon>
        <taxon>Embryophyta</taxon>
        <taxon>Tracheophyta</taxon>
        <taxon>Spermatophyta</taxon>
        <taxon>Magnoliopsida</taxon>
        <taxon>Liliopsida</taxon>
        <taxon>Asparagales</taxon>
        <taxon>Asparagaceae</taxon>
        <taxon>Asparagoideae</taxon>
        <taxon>Asparagus</taxon>
    </lineage>
</organism>
<evidence type="ECO:0000256" key="1">
    <source>
        <dbReference type="SAM" id="MobiDB-lite"/>
    </source>
</evidence>
<feature type="region of interest" description="Disordered" evidence="1">
    <location>
        <begin position="80"/>
        <end position="106"/>
    </location>
</feature>
<dbReference type="Proteomes" id="UP000243459">
    <property type="component" value="Chromosome 6"/>
</dbReference>
<proteinExistence type="predicted"/>
<dbReference type="Gramene" id="ONK67198">
    <property type="protein sequence ID" value="ONK67198"/>
    <property type="gene ID" value="A4U43_C06F17450"/>
</dbReference>
<keyword evidence="3" id="KW-1185">Reference proteome</keyword>
<gene>
    <name evidence="2" type="ORF">A4U43_C06F17450</name>
</gene>
<dbReference type="AlphaFoldDB" id="A0A5P1EMG6"/>
<evidence type="ECO:0000313" key="2">
    <source>
        <dbReference type="EMBL" id="ONK67198.1"/>
    </source>
</evidence>